<keyword evidence="7 8" id="KW-0998">Cell outer membrane</keyword>
<dbReference type="OrthoDB" id="5476657at2"/>
<evidence type="ECO:0000256" key="9">
    <source>
        <dbReference type="RuleBase" id="RU003357"/>
    </source>
</evidence>
<keyword evidence="6 8" id="KW-0472">Membrane</keyword>
<gene>
    <name evidence="12" type="ORF">CW354_18030</name>
</gene>
<dbReference type="InterPro" id="IPR036942">
    <property type="entry name" value="Beta-barrel_TonB_sf"/>
</dbReference>
<dbReference type="InterPro" id="IPR012910">
    <property type="entry name" value="Plug_dom"/>
</dbReference>
<keyword evidence="2 8" id="KW-0813">Transport</keyword>
<protein>
    <submittedName>
        <fullName evidence="12">TonB-dependent receptor</fullName>
    </submittedName>
</protein>
<accession>A0A2S7K1D3</accession>
<dbReference type="InterPro" id="IPR010104">
    <property type="entry name" value="TonB_rcpt_bac"/>
</dbReference>
<comment type="caution">
    <text evidence="12">The sequence shown here is derived from an EMBL/GenBank/DDBJ whole genome shotgun (WGS) entry which is preliminary data.</text>
</comment>
<dbReference type="Pfam" id="PF07715">
    <property type="entry name" value="Plug"/>
    <property type="match status" value="1"/>
</dbReference>
<evidence type="ECO:0000313" key="13">
    <source>
        <dbReference type="Proteomes" id="UP000239504"/>
    </source>
</evidence>
<evidence type="ECO:0000259" key="11">
    <source>
        <dbReference type="Pfam" id="PF07715"/>
    </source>
</evidence>
<keyword evidence="12" id="KW-0675">Receptor</keyword>
<dbReference type="Pfam" id="PF00593">
    <property type="entry name" value="TonB_dep_Rec_b-barrel"/>
    <property type="match status" value="1"/>
</dbReference>
<dbReference type="PANTHER" id="PTHR40980:SF3">
    <property type="entry name" value="TONB-DEPENDENT RECEPTOR-LIKE BETA-BARREL DOMAIN-CONTAINING PROTEIN"/>
    <property type="match status" value="1"/>
</dbReference>
<dbReference type="InterPro" id="IPR039426">
    <property type="entry name" value="TonB-dep_rcpt-like"/>
</dbReference>
<dbReference type="PANTHER" id="PTHR40980">
    <property type="entry name" value="PLUG DOMAIN-CONTAINING PROTEIN"/>
    <property type="match status" value="1"/>
</dbReference>
<keyword evidence="13" id="KW-1185">Reference proteome</keyword>
<feature type="domain" description="TonB-dependent receptor-like beta-barrel" evidence="10">
    <location>
        <begin position="410"/>
        <end position="903"/>
    </location>
</feature>
<evidence type="ECO:0000256" key="4">
    <source>
        <dbReference type="ARBA" id="ARBA00022692"/>
    </source>
</evidence>
<dbReference type="CDD" id="cd01347">
    <property type="entry name" value="ligand_gated_channel"/>
    <property type="match status" value="1"/>
</dbReference>
<evidence type="ECO:0000256" key="3">
    <source>
        <dbReference type="ARBA" id="ARBA00022452"/>
    </source>
</evidence>
<dbReference type="NCBIfam" id="TIGR01782">
    <property type="entry name" value="TonB-Xanth-Caul"/>
    <property type="match status" value="1"/>
</dbReference>
<evidence type="ECO:0000259" key="10">
    <source>
        <dbReference type="Pfam" id="PF00593"/>
    </source>
</evidence>
<dbReference type="EMBL" id="PJCH01000015">
    <property type="protein sequence ID" value="PQA86248.1"/>
    <property type="molecule type" value="Genomic_DNA"/>
</dbReference>
<dbReference type="Proteomes" id="UP000239504">
    <property type="component" value="Unassembled WGS sequence"/>
</dbReference>
<organism evidence="12 13">
    <name type="scientific">Hyphococcus luteus</name>
    <dbReference type="NCBI Taxonomy" id="2058213"/>
    <lineage>
        <taxon>Bacteria</taxon>
        <taxon>Pseudomonadati</taxon>
        <taxon>Pseudomonadota</taxon>
        <taxon>Alphaproteobacteria</taxon>
        <taxon>Parvularculales</taxon>
        <taxon>Parvularculaceae</taxon>
        <taxon>Hyphococcus</taxon>
    </lineage>
</organism>
<evidence type="ECO:0000256" key="8">
    <source>
        <dbReference type="PROSITE-ProRule" id="PRU01360"/>
    </source>
</evidence>
<dbReference type="InterPro" id="IPR037066">
    <property type="entry name" value="Plug_dom_sf"/>
</dbReference>
<dbReference type="SUPFAM" id="SSF56935">
    <property type="entry name" value="Porins"/>
    <property type="match status" value="1"/>
</dbReference>
<keyword evidence="3 8" id="KW-1134">Transmembrane beta strand</keyword>
<comment type="subcellular location">
    <subcellularLocation>
        <location evidence="1 8">Cell outer membrane</location>
        <topology evidence="1 8">Multi-pass membrane protein</topology>
    </subcellularLocation>
</comment>
<feature type="domain" description="TonB-dependent receptor plug" evidence="11">
    <location>
        <begin position="42"/>
        <end position="144"/>
    </location>
</feature>
<evidence type="ECO:0000256" key="2">
    <source>
        <dbReference type="ARBA" id="ARBA00022448"/>
    </source>
</evidence>
<dbReference type="GO" id="GO:0009279">
    <property type="term" value="C:cell outer membrane"/>
    <property type="evidence" value="ECO:0007669"/>
    <property type="project" value="UniProtKB-SubCell"/>
</dbReference>
<dbReference type="Gene3D" id="2.170.130.10">
    <property type="entry name" value="TonB-dependent receptor, plug domain"/>
    <property type="match status" value="1"/>
</dbReference>
<proteinExistence type="inferred from homology"/>
<keyword evidence="4 8" id="KW-0812">Transmembrane</keyword>
<evidence type="ECO:0000256" key="1">
    <source>
        <dbReference type="ARBA" id="ARBA00004571"/>
    </source>
</evidence>
<dbReference type="PROSITE" id="PS52016">
    <property type="entry name" value="TONB_DEPENDENT_REC_3"/>
    <property type="match status" value="1"/>
</dbReference>
<dbReference type="Gene3D" id="2.40.170.20">
    <property type="entry name" value="TonB-dependent receptor, beta-barrel domain"/>
    <property type="match status" value="1"/>
</dbReference>
<keyword evidence="5 9" id="KW-0798">TonB box</keyword>
<evidence type="ECO:0000256" key="5">
    <source>
        <dbReference type="ARBA" id="ARBA00023077"/>
    </source>
</evidence>
<dbReference type="AlphaFoldDB" id="A0A2S7K1D3"/>
<comment type="similarity">
    <text evidence="8 9">Belongs to the TonB-dependent receptor family.</text>
</comment>
<dbReference type="InterPro" id="IPR000531">
    <property type="entry name" value="Beta-barrel_TonB"/>
</dbReference>
<name>A0A2S7K1D3_9PROT</name>
<sequence>MVGASAIATTAAAQDELTSADTDDVIVVTGIRGSLQTANQRKRSADSFIDGIAAEDLGKFPDQNVAESLQRITGVTINRVAGEGAQITVRGFGPEFNLVRMNDRTLATVTEERSFDFQILPSELIVGADVVKSPTADMWGGSIGANVNLRTARPLDGSGFTLVGSGQARYQDLGEKWGPRLSAVIGQTFADDSFGVLLGAAYEDRVVRTEESRNGEAFGQGNGWFLFDGPVGGPGTEVRQFRVPARSGQSFSEDDRRRIAVHGTMQWRPSDKVEMVVDGLFVDFQRDGTLQGVIAPLQFPTFDPANLVVNENGTAVSFTKFFGPLDIRYEENNAASNTYAIGWHGTFEPTERVTFNADASWSRASATNQSILISPGILNNNPLNNPLPGGAADPAFQQNVITWTNGDVPSWSNSLDLSDPSLARIHVARHLADELEDELFETRLDGTFEVDHGLFKSFSIGGFYRDRSKSTLPFNNGVGPNGEDGPLGGNIPAWIMPGAPFSVYGRPNASGRVFQAPAAIFTPVSVPDLLSSENASILTDFLLIDVDAYCDYVREATLNQNVCSLQERQDFRTGVDETVFGGYARMDLAGEFGSMPFTANFGIRYERTETTSEGPFSALLNLAPESPDGSTSGLLVTTSPSEIVTADNEYSNFLPSFNFSLELSRGTYFRFAAAKVISRPTLGKIIPGQTFPSRSIESFQRIANNPDLDPYEAFQLDGALEHYAENGNAFSISLFYKEIETFISEQTVLVDSGYDHPTFGDIIIRDQAPRNRQGGTIQGFEIAALVNFDFLPGFARNLGVQANYTFVSSEDAAANDEIAELPLATLPDNGLEGFTPHSYNIVGFYEDERFRARVAWNWRDTFLEFRSGAEGIASHIDAYGQLDAGLGFKINDHFELTAEASNLLNENTIRFADIRERVLLNEYTGRRLFLGVRGSY</sequence>
<evidence type="ECO:0000313" key="12">
    <source>
        <dbReference type="EMBL" id="PQA86248.1"/>
    </source>
</evidence>
<reference evidence="12 13" key="1">
    <citation type="submission" date="2017-12" db="EMBL/GenBank/DDBJ databases">
        <authorList>
            <person name="Hurst M.R.H."/>
        </authorList>
    </citation>
    <scope>NUCLEOTIDE SEQUENCE [LARGE SCALE GENOMIC DNA]</scope>
    <source>
        <strain evidence="12 13">SY-3-19</strain>
    </source>
</reference>
<evidence type="ECO:0000256" key="6">
    <source>
        <dbReference type="ARBA" id="ARBA00023136"/>
    </source>
</evidence>
<evidence type="ECO:0000256" key="7">
    <source>
        <dbReference type="ARBA" id="ARBA00023237"/>
    </source>
</evidence>